<comment type="caution">
    <text evidence="1">The sequence shown here is derived from an EMBL/GenBank/DDBJ whole genome shotgun (WGS) entry which is preliminary data.</text>
</comment>
<evidence type="ECO:0000313" key="2">
    <source>
        <dbReference type="Proteomes" id="UP000237846"/>
    </source>
</evidence>
<sequence>MITRVTHLYDEPIDSRVDAAGWSIAWRDTDYRVQRVLGQWASPERPASAGEPPALRLYRVAVESADGPGIAEIAHLVPTDEWRMKRLWN</sequence>
<name>A0A2T0PTD7_9ACTN</name>
<accession>A0A2T0PTD7</accession>
<organism evidence="1 2">
    <name type="scientific">Allonocardiopsis opalescens</name>
    <dbReference type="NCBI Taxonomy" id="1144618"/>
    <lineage>
        <taxon>Bacteria</taxon>
        <taxon>Bacillati</taxon>
        <taxon>Actinomycetota</taxon>
        <taxon>Actinomycetes</taxon>
        <taxon>Streptosporangiales</taxon>
        <taxon>Allonocardiopsis</taxon>
    </lineage>
</organism>
<proteinExistence type="predicted"/>
<dbReference type="Proteomes" id="UP000237846">
    <property type="component" value="Unassembled WGS sequence"/>
</dbReference>
<keyword evidence="2" id="KW-1185">Reference proteome</keyword>
<reference evidence="1 2" key="1">
    <citation type="submission" date="2018-03" db="EMBL/GenBank/DDBJ databases">
        <title>Genomic Encyclopedia of Archaeal and Bacterial Type Strains, Phase II (KMG-II): from individual species to whole genera.</title>
        <authorList>
            <person name="Goeker M."/>
        </authorList>
    </citation>
    <scope>NUCLEOTIDE SEQUENCE [LARGE SCALE GENOMIC DNA]</scope>
    <source>
        <strain evidence="1 2">DSM 45601</strain>
    </source>
</reference>
<protein>
    <submittedName>
        <fullName evidence="1">Uncharacterized protein</fullName>
    </submittedName>
</protein>
<dbReference type="AlphaFoldDB" id="A0A2T0PTD7"/>
<gene>
    <name evidence="1" type="ORF">CLV72_11154</name>
</gene>
<dbReference type="EMBL" id="PVZC01000011">
    <property type="protein sequence ID" value="PRX92165.1"/>
    <property type="molecule type" value="Genomic_DNA"/>
</dbReference>
<evidence type="ECO:0000313" key="1">
    <source>
        <dbReference type="EMBL" id="PRX92165.1"/>
    </source>
</evidence>